<evidence type="ECO:0000313" key="1">
    <source>
        <dbReference type="EMBL" id="KJY32101.1"/>
    </source>
</evidence>
<keyword evidence="2" id="KW-1185">Reference proteome</keyword>
<feature type="non-terminal residue" evidence="1">
    <location>
        <position position="56"/>
    </location>
</feature>
<proteinExistence type="predicted"/>
<dbReference type="AlphaFoldDB" id="A0A0F4JGK7"/>
<gene>
    <name evidence="1" type="ORF">VR44_16675</name>
</gene>
<dbReference type="STRING" id="68223.GCA_002028425_00816"/>
<protein>
    <submittedName>
        <fullName evidence="1">Thioredoxin</fullName>
    </submittedName>
</protein>
<evidence type="ECO:0000313" key="2">
    <source>
        <dbReference type="Proteomes" id="UP000033551"/>
    </source>
</evidence>
<reference evidence="1 2" key="1">
    <citation type="submission" date="2015-02" db="EMBL/GenBank/DDBJ databases">
        <authorList>
            <person name="Ju K.-S."/>
            <person name="Doroghazi J.R."/>
            <person name="Metcalf W."/>
        </authorList>
    </citation>
    <scope>NUCLEOTIDE SEQUENCE [LARGE SCALE GENOMIC DNA]</scope>
    <source>
        <strain evidence="1 2">NRRL ISP-5550</strain>
    </source>
</reference>
<sequence length="56" mass="6230">MDRRVHRPLEDQEFDFITGMAQGTAVLAYFTGSWPKAVEASRALDAVVAEVAREYG</sequence>
<organism evidence="1 2">
    <name type="scientific">Streptomyces katrae</name>
    <dbReference type="NCBI Taxonomy" id="68223"/>
    <lineage>
        <taxon>Bacteria</taxon>
        <taxon>Bacillati</taxon>
        <taxon>Actinomycetota</taxon>
        <taxon>Actinomycetes</taxon>
        <taxon>Kitasatosporales</taxon>
        <taxon>Streptomycetaceae</taxon>
        <taxon>Streptomyces</taxon>
    </lineage>
</organism>
<dbReference type="Proteomes" id="UP000033551">
    <property type="component" value="Unassembled WGS sequence"/>
</dbReference>
<name>A0A0F4JGK7_9ACTN</name>
<comment type="caution">
    <text evidence="1">The sequence shown here is derived from an EMBL/GenBank/DDBJ whole genome shotgun (WGS) entry which is preliminary data.</text>
</comment>
<accession>A0A0F4JGK7</accession>
<dbReference type="EMBL" id="JZWV01000439">
    <property type="protein sequence ID" value="KJY32101.1"/>
    <property type="molecule type" value="Genomic_DNA"/>
</dbReference>